<accession>A0A5M6CNM3</accession>
<evidence type="ECO:0000259" key="1">
    <source>
        <dbReference type="Pfam" id="PF08818"/>
    </source>
</evidence>
<protein>
    <recommendedName>
        <fullName evidence="1">YdhG-like domain-containing protein</fullName>
    </recommendedName>
</protein>
<dbReference type="AlphaFoldDB" id="A0A5M6CNM3"/>
<dbReference type="RefSeq" id="WP_150031183.1">
    <property type="nucleotide sequence ID" value="NZ_VWSH01000001.1"/>
</dbReference>
<dbReference type="SUPFAM" id="SSF159888">
    <property type="entry name" value="YdhG-like"/>
    <property type="match status" value="1"/>
</dbReference>
<dbReference type="Pfam" id="PF13376">
    <property type="entry name" value="OmdA"/>
    <property type="match status" value="1"/>
</dbReference>
<evidence type="ECO:0000313" key="3">
    <source>
        <dbReference type="Proteomes" id="UP000323632"/>
    </source>
</evidence>
<dbReference type="Pfam" id="PF08818">
    <property type="entry name" value="DUF1801"/>
    <property type="match status" value="1"/>
</dbReference>
<name>A0A5M6CNM3_9BACT</name>
<sequence>MSVYDPRVDAYIEKAAPFAQPVLNHLRELVHKHCPDVEETIKWGFPHFEYNKRPQFHMASFKQHMAFGFWLGGIMADPLGIIQKDEKNAAGSLGKITSLKNLPSDKVMAQYIKESMKLTDEGVKVKKAPKKAATEMEVPDYFQEALNKNKKAKAAFEKFSASHRKEYLEWITEAKREETRLKRMEQALQWLAEGKPRHWKYQ</sequence>
<reference evidence="2 3" key="1">
    <citation type="submission" date="2019-09" db="EMBL/GenBank/DDBJ databases">
        <title>Genome sequence and assembly of Taibaiella sp.</title>
        <authorList>
            <person name="Chhetri G."/>
        </authorList>
    </citation>
    <scope>NUCLEOTIDE SEQUENCE [LARGE SCALE GENOMIC DNA]</scope>
    <source>
        <strain evidence="2 3">KVB11</strain>
    </source>
</reference>
<dbReference type="Proteomes" id="UP000323632">
    <property type="component" value="Unassembled WGS sequence"/>
</dbReference>
<dbReference type="Gene3D" id="3.90.1150.200">
    <property type="match status" value="1"/>
</dbReference>
<organism evidence="2 3">
    <name type="scientific">Taibaiella lutea</name>
    <dbReference type="NCBI Taxonomy" id="2608001"/>
    <lineage>
        <taxon>Bacteria</taxon>
        <taxon>Pseudomonadati</taxon>
        <taxon>Bacteroidota</taxon>
        <taxon>Chitinophagia</taxon>
        <taxon>Chitinophagales</taxon>
        <taxon>Chitinophagaceae</taxon>
        <taxon>Taibaiella</taxon>
    </lineage>
</organism>
<gene>
    <name evidence="2" type="ORF">F0919_02745</name>
</gene>
<proteinExistence type="predicted"/>
<keyword evidence="3" id="KW-1185">Reference proteome</keyword>
<evidence type="ECO:0000313" key="2">
    <source>
        <dbReference type="EMBL" id="KAA5536606.1"/>
    </source>
</evidence>
<feature type="domain" description="YdhG-like" evidence="1">
    <location>
        <begin position="20"/>
        <end position="115"/>
    </location>
</feature>
<dbReference type="InterPro" id="IPR014922">
    <property type="entry name" value="YdhG-like"/>
</dbReference>
<dbReference type="EMBL" id="VWSH01000001">
    <property type="protein sequence ID" value="KAA5536606.1"/>
    <property type="molecule type" value="Genomic_DNA"/>
</dbReference>
<comment type="caution">
    <text evidence="2">The sequence shown here is derived from an EMBL/GenBank/DDBJ whole genome shotgun (WGS) entry which is preliminary data.</text>
</comment>